<evidence type="ECO:0000256" key="1">
    <source>
        <dbReference type="ARBA" id="ARBA00010088"/>
    </source>
</evidence>
<dbReference type="InterPro" id="IPR000639">
    <property type="entry name" value="Epox_hydrolase-like"/>
</dbReference>
<proteinExistence type="inferred from homology"/>
<feature type="active site" description="Proton acceptor" evidence="4">
    <location>
        <position position="372"/>
    </location>
</feature>
<dbReference type="PANTHER" id="PTHR21661">
    <property type="entry name" value="EPOXIDE HYDROLASE 1-RELATED"/>
    <property type="match status" value="1"/>
</dbReference>
<evidence type="ECO:0000313" key="6">
    <source>
        <dbReference type="EMBL" id="QQC93172.1"/>
    </source>
</evidence>
<dbReference type="GO" id="GO:0097176">
    <property type="term" value="P:epoxide metabolic process"/>
    <property type="evidence" value="ECO:0007669"/>
    <property type="project" value="TreeGrafter"/>
</dbReference>
<dbReference type="GO" id="GO:0004301">
    <property type="term" value="F:epoxide hydrolase activity"/>
    <property type="evidence" value="ECO:0007669"/>
    <property type="project" value="TreeGrafter"/>
</dbReference>
<dbReference type="Gene3D" id="3.40.50.1820">
    <property type="entry name" value="alpha/beta hydrolase"/>
    <property type="match status" value="1"/>
</dbReference>
<dbReference type="PANTHER" id="PTHR21661:SF35">
    <property type="entry name" value="EPOXIDE HYDROLASE"/>
    <property type="match status" value="1"/>
</dbReference>
<dbReference type="SUPFAM" id="SSF53474">
    <property type="entry name" value="alpha/beta-Hydrolases"/>
    <property type="match status" value="1"/>
</dbReference>
<accession>A0A7T4PMS5</accession>
<dbReference type="Proteomes" id="UP000596130">
    <property type="component" value="Chromosome"/>
</dbReference>
<dbReference type="InterPro" id="IPR029058">
    <property type="entry name" value="AB_hydrolase_fold"/>
</dbReference>
<feature type="domain" description="Epoxide hydrolase N-terminal" evidence="5">
    <location>
        <begin position="8"/>
        <end position="113"/>
    </location>
</feature>
<keyword evidence="2" id="KW-0058">Aromatic hydrocarbons catabolism</keyword>
<dbReference type="RefSeq" id="WP_198504685.1">
    <property type="nucleotide sequence ID" value="NZ_CP065959.1"/>
</dbReference>
<evidence type="ECO:0000256" key="3">
    <source>
        <dbReference type="ARBA" id="ARBA00022801"/>
    </source>
</evidence>
<comment type="similarity">
    <text evidence="1">Belongs to the peptidase S33 family.</text>
</comment>
<organism evidence="6 7">
    <name type="scientific">Streptomyces alfalfae</name>
    <dbReference type="NCBI Taxonomy" id="1642299"/>
    <lineage>
        <taxon>Bacteria</taxon>
        <taxon>Bacillati</taxon>
        <taxon>Actinomycetota</taxon>
        <taxon>Actinomycetes</taxon>
        <taxon>Kitasatosporales</taxon>
        <taxon>Streptomycetaceae</taxon>
        <taxon>Streptomyces</taxon>
    </lineage>
</organism>
<name>A0A7T4PMS5_9ACTN</name>
<feature type="active site" description="Nucleophile" evidence="4">
    <location>
        <position position="182"/>
    </location>
</feature>
<dbReference type="InterPro" id="IPR010497">
    <property type="entry name" value="Epoxide_hydro_N"/>
</dbReference>
<keyword evidence="3 6" id="KW-0378">Hydrolase</keyword>
<dbReference type="PIRSF" id="PIRSF001112">
    <property type="entry name" value="Epoxide_hydrolase"/>
    <property type="match status" value="1"/>
</dbReference>
<evidence type="ECO:0000313" key="7">
    <source>
        <dbReference type="Proteomes" id="UP000596130"/>
    </source>
</evidence>
<protein>
    <submittedName>
        <fullName evidence="6">Epoxide hydrolase</fullName>
    </submittedName>
</protein>
<evidence type="ECO:0000256" key="2">
    <source>
        <dbReference type="ARBA" id="ARBA00022797"/>
    </source>
</evidence>
<gene>
    <name evidence="6" type="ORF">I8755_36190</name>
</gene>
<dbReference type="InterPro" id="IPR016292">
    <property type="entry name" value="Epoxide_hydrolase"/>
</dbReference>
<dbReference type="EMBL" id="CP065959">
    <property type="protein sequence ID" value="QQC93172.1"/>
    <property type="molecule type" value="Genomic_DNA"/>
</dbReference>
<dbReference type="PRINTS" id="PR00412">
    <property type="entry name" value="EPOXHYDRLASE"/>
</dbReference>
<sequence length="409" mass="45502">MTTTDDSISPFRIDVPRRALDDLRTRLDLTRWPDELPGAGWAYGVPRAYLQELVRHWRHTYDWRAAEARLNEWPQFTTTIDGANVHFAHLRSPEPGATPLLMTHGWPGSFVEFTEVAGPLTDPRAHGGDPDDAFHLVLPSIPGFGFSGPTADTGWEFKRVARAFAVLMERLGYERYGVQGGDWGAAISRELGRIRPEQVVGVHLNLIPGAGASREPSEEELERLSPAERARTLASWERMREWTRERQGYADIQSTRPQTLAYALTDSPVGQLAWISEKFMEWSDSGGRPEGAVDRDHMLTNVMLYWLTGTAGSSARIYYERAHAARAGAPPESSTAPTALADFPRDNFIPLRHIAERTNNIVRWTSFDRGGHFPAMEVPELLTGDIRAFFRSLPPGPAAGPTPASSSGH</sequence>
<dbReference type="AlphaFoldDB" id="A0A7T4PMS5"/>
<reference evidence="6 7" key="1">
    <citation type="submission" date="2020-12" db="EMBL/GenBank/DDBJ databases">
        <title>Identification and biosynthesis of polyene macrolides produced by Streptomyces alfalfae Men-myco-93-63.</title>
        <authorList>
            <person name="Liu D."/>
            <person name="Li Y."/>
            <person name="Liu L."/>
            <person name="Han X."/>
            <person name="Shen F."/>
        </authorList>
    </citation>
    <scope>NUCLEOTIDE SEQUENCE [LARGE SCALE GENOMIC DNA]</scope>
    <source>
        <strain evidence="6 7">Men-myco-93-63</strain>
    </source>
</reference>
<evidence type="ECO:0000259" key="5">
    <source>
        <dbReference type="Pfam" id="PF06441"/>
    </source>
</evidence>
<evidence type="ECO:0000256" key="4">
    <source>
        <dbReference type="PIRSR" id="PIRSR001112-1"/>
    </source>
</evidence>
<dbReference type="Pfam" id="PF06441">
    <property type="entry name" value="EHN"/>
    <property type="match status" value="1"/>
</dbReference>
<feature type="active site" description="Proton donor" evidence="4">
    <location>
        <position position="318"/>
    </location>
</feature>